<dbReference type="KEGG" id="vnx:VNE69_05084"/>
<gene>
    <name evidence="1" type="ORF">VNE69_05084</name>
</gene>
<dbReference type="EMBL" id="CP142730">
    <property type="protein sequence ID" value="WUR03492.1"/>
    <property type="molecule type" value="Genomic_DNA"/>
</dbReference>
<organism evidence="1 2">
    <name type="scientific">Vairimorpha necatrix</name>
    <dbReference type="NCBI Taxonomy" id="6039"/>
    <lineage>
        <taxon>Eukaryota</taxon>
        <taxon>Fungi</taxon>
        <taxon>Fungi incertae sedis</taxon>
        <taxon>Microsporidia</taxon>
        <taxon>Nosematidae</taxon>
        <taxon>Vairimorpha</taxon>
    </lineage>
</organism>
<protein>
    <submittedName>
        <fullName evidence="1">Uncharacterized protein</fullName>
    </submittedName>
</protein>
<evidence type="ECO:0000313" key="2">
    <source>
        <dbReference type="Proteomes" id="UP001334084"/>
    </source>
</evidence>
<dbReference type="Gene3D" id="6.10.140.2130">
    <property type="match status" value="1"/>
</dbReference>
<sequence>MNNDLRLQIAKYLTGPLKFKEMNFTLESREFLLEKIDFTSKLLNNKFKNRPTLEELKQKNIIKNELIHSELKNKVHDILVLKENKKKKNPCVAPSISNLVKKMDFEYKKILIIHKLNIKRKK</sequence>
<dbReference type="GeneID" id="90541308"/>
<evidence type="ECO:0000313" key="1">
    <source>
        <dbReference type="EMBL" id="WUR03492.1"/>
    </source>
</evidence>
<accession>A0AAX4JBX2</accession>
<name>A0AAX4JBX2_9MICR</name>
<dbReference type="RefSeq" id="XP_065329637.1">
    <property type="nucleotide sequence ID" value="XM_065473565.1"/>
</dbReference>
<dbReference type="Proteomes" id="UP001334084">
    <property type="component" value="Chromosome 5"/>
</dbReference>
<reference evidence="1" key="1">
    <citation type="journal article" date="2024" name="BMC Genomics">
        <title>Functional annotation of a divergent genome using sequence and structure-based similarity.</title>
        <authorList>
            <person name="Svedberg D."/>
            <person name="Winiger R.R."/>
            <person name="Berg A."/>
            <person name="Sharma H."/>
            <person name="Tellgren-Roth C."/>
            <person name="Debrunner-Vossbrinck B.A."/>
            <person name="Vossbrinck C.R."/>
            <person name="Barandun J."/>
        </authorList>
    </citation>
    <scope>NUCLEOTIDE SEQUENCE</scope>
    <source>
        <strain evidence="1">Illinois isolate</strain>
    </source>
</reference>
<dbReference type="AlphaFoldDB" id="A0AAX4JBX2"/>
<keyword evidence="2" id="KW-1185">Reference proteome</keyword>
<proteinExistence type="predicted"/>